<dbReference type="ExpressionAtlas" id="A0A1D6KMX2">
    <property type="expression patterns" value="baseline and differential"/>
</dbReference>
<accession>A0A1D6KMX2</accession>
<reference evidence="1" key="1">
    <citation type="submission" date="2015-12" db="EMBL/GenBank/DDBJ databases">
        <title>Update maize B73 reference genome by single molecule sequencing technologies.</title>
        <authorList>
            <consortium name="Maize Genome Sequencing Project"/>
            <person name="Ware D."/>
        </authorList>
    </citation>
    <scope>NUCLEOTIDE SEQUENCE [LARGE SCALE GENOMIC DNA]</scope>
    <source>
        <tissue evidence="1">Seedling</tissue>
    </source>
</reference>
<sequence length="51" mass="5362">MEKLRSLCACCMGPPRPASPACATAGVTVKVSDRYVSSPHLRPAFSSLRGV</sequence>
<evidence type="ECO:0000313" key="1">
    <source>
        <dbReference type="EMBL" id="ONM04179.1"/>
    </source>
</evidence>
<protein>
    <submittedName>
        <fullName evidence="1">Uncharacterized protein</fullName>
    </submittedName>
</protein>
<dbReference type="InParanoid" id="A0A1D6KMX2"/>
<organism evidence="1">
    <name type="scientific">Zea mays</name>
    <name type="common">Maize</name>
    <dbReference type="NCBI Taxonomy" id="4577"/>
    <lineage>
        <taxon>Eukaryota</taxon>
        <taxon>Viridiplantae</taxon>
        <taxon>Streptophyta</taxon>
        <taxon>Embryophyta</taxon>
        <taxon>Tracheophyta</taxon>
        <taxon>Spermatophyta</taxon>
        <taxon>Magnoliopsida</taxon>
        <taxon>Liliopsida</taxon>
        <taxon>Poales</taxon>
        <taxon>Poaceae</taxon>
        <taxon>PACMAD clade</taxon>
        <taxon>Panicoideae</taxon>
        <taxon>Andropogonodae</taxon>
        <taxon>Andropogoneae</taxon>
        <taxon>Tripsacinae</taxon>
        <taxon>Zea</taxon>
    </lineage>
</organism>
<dbReference type="EMBL" id="CM007647">
    <property type="protein sequence ID" value="ONM04179.1"/>
    <property type="molecule type" value="Genomic_DNA"/>
</dbReference>
<proteinExistence type="predicted"/>
<name>A0A1D6KMX2_MAIZE</name>
<dbReference type="AlphaFoldDB" id="A0A1D6KMX2"/>
<gene>
    <name evidence="1" type="ORF">ZEAMMB73_Zm00001d031994</name>
</gene>